<dbReference type="FunFam" id="3.40.50.800:FF:000009">
    <property type="entry name" value="Eukaryotic translation initiation factor 2-alpha kinase"/>
    <property type="match status" value="1"/>
</dbReference>
<comment type="catalytic activity">
    <reaction evidence="8">
        <text>L-threonyl-[protein] + ATP = O-phospho-L-threonyl-[protein] + ADP + H(+)</text>
        <dbReference type="Rhea" id="RHEA:46608"/>
        <dbReference type="Rhea" id="RHEA-COMP:11060"/>
        <dbReference type="Rhea" id="RHEA-COMP:11605"/>
        <dbReference type="ChEBI" id="CHEBI:15378"/>
        <dbReference type="ChEBI" id="CHEBI:30013"/>
        <dbReference type="ChEBI" id="CHEBI:30616"/>
        <dbReference type="ChEBI" id="CHEBI:61977"/>
        <dbReference type="ChEBI" id="CHEBI:456216"/>
        <dbReference type="EC" id="2.7.11.1"/>
    </reaction>
</comment>
<feature type="binding site" evidence="11 12">
    <location>
        <position position="638"/>
    </location>
    <ligand>
        <name>ATP</name>
        <dbReference type="ChEBI" id="CHEBI:30616"/>
    </ligand>
</feature>
<dbReference type="GO" id="GO:0005737">
    <property type="term" value="C:cytoplasm"/>
    <property type="evidence" value="ECO:0000318"/>
    <property type="project" value="GO_Central"/>
</dbReference>
<feature type="domain" description="Protein kinase" evidence="14">
    <location>
        <begin position="609"/>
        <end position="1068"/>
    </location>
</feature>
<dbReference type="FunFam" id="1.10.510.10:FF:000353">
    <property type="entry name" value="Eukaryotic translation initiation factor 2-alpha kinase 4"/>
    <property type="match status" value="1"/>
</dbReference>
<dbReference type="KEGG" id="bfo:118420962"/>
<evidence type="ECO:0000256" key="4">
    <source>
        <dbReference type="ARBA" id="ARBA00022741"/>
    </source>
</evidence>
<dbReference type="FunFam" id="3.10.110.10:FF:000057">
    <property type="entry name" value="eukaryotic translation initiation factor 2-alpha kinase 4"/>
    <property type="match status" value="1"/>
</dbReference>
<dbReference type="PROSITE" id="PS50011">
    <property type="entry name" value="PROTEIN_KINASE_DOM"/>
    <property type="match status" value="2"/>
</dbReference>
<feature type="domain" description="Protein kinase" evidence="14">
    <location>
        <begin position="297"/>
        <end position="555"/>
    </location>
</feature>
<feature type="active site" description="Proton acceptor" evidence="10">
    <location>
        <position position="906"/>
    </location>
</feature>
<dbReference type="PROSITE" id="PS00108">
    <property type="entry name" value="PROTEIN_KINASE_ST"/>
    <property type="match status" value="1"/>
</dbReference>
<keyword evidence="3" id="KW-0808">Transferase</keyword>
<sequence length="1719" mass="194253">MADTEETYEERQENEVELLSAVYVDDFKDLRDQDAWKIKRAPEVCLTLVPQQSMHGTADVYAKVDLHIKCPPNYPDVEPELDLKNSKGLSDDNLRQLKHELHKMAQQNLGEVMLLDLAQHVQTFLHAHNKPPRGSFYEEMMSNKRRQEEKVAREIQKKLDVQKRIQEKERRELEEEITRRQEIIKEEMRKRRNQKMEREDEIDNGNSSSEQVSPKTSLSESPSTENLSQRRQGSPIKETPTRTRSQSGGGERQQSQDRLTVIRRQRSISESNSEPLEHQKYTGPQVLVFTTRGERSVCKGRCIGAGPRSSGSLVYVGMDNSSGQVVAIREWVLKWAHVSRKQASEHKDIARCLKQLSSCEQELLSLLKLDHPGLVRNLAMRHSQHQNTITVQLLMEYVGGGHLASCISNGMPVHLSVLHSYTEQLLDTLQYLHNKSVVHKDLRPSSVFLDSTGHLAVADYSIEKRFGDLYTAVNTGHGGVRFSDDKVQARPSKREDILRLGMLILSLHLGEEVTEYPVKIPSDLPSDFQDFISRCCETDERARWSTQQLLDHPFLKPTVADVLTQADNNQAPSNQGGPGVQEEDSPADTSGVDPSDLSWQSRSRLHNEFEELEWLGKGGFGDVIKVKNKLDGCMYAIKRIPLDPKSKAFNRKITREVKLLSRLNHENVVRYYNSWIERIELDSEDDPGRFTPSSEFTQSPADQGKAHKQEMFLKNHMSMSDDIERLAPQIPADSVEWSTSVDRSSSRRMEDSEEDSSSSDEEDVFGTSFLPDPDSDDSSDGVVFEHSFRNPDFVGVDDDDDESDQESQLFEPSFSTLSLAVKSSHKKKKRKTAQNLDDDDDDVDTAQQKPCFKSILYMQMEYCDKSTLRNIIDAGLYKDEKRVWRLFRETLEGLAHIHEQGMIHRDLKPVNIFLDSNDHVKIGDFGLATSHTFGKGNQILETPLQALHEITGSSSLSGDLGSGGLTGKVGTALYISPELCLPSPKITYNQKVDMYSLGIIFFEMCYQPLTTGMERVQIIGNLRMESVQFPDDFDEVQMPGQHHITRWLLDHDPGKRPTARELLQSEYLPPPQMEDSQLGEVLRHTLSNTQSLAYRRLMSELFSQPVTAIADYTFDMDIYKGQFSTSSVLVQRLVEDKIASIFQRHGGTKVHTALLMPKTKLYEQSDMCANMMDPGGCLLGLPFDLRVPFARFLARNNVTSLKRYSLGRVYRGKKLLGSHPKELWEFAFDIVTPSGNSQIPDAEVLHVVSEVINEFPPLQERNYVIRLNHTSILTAILTHCGVPEDIHMEVYSILREAKVEKLRKLQVQTRLCSLSLSDQTVECLFRYVEQEGPVNKISSLLKSLTKNKGQVGALAKQGLHELQTIISHAETLEVKQQMIVSLGLVYNVHHFCGLVFQFMAETPKSKKRVGMDVLAAGGRYDKLISQFKRPSMTSVPGPAAVGVSIAFEKVVSAVSDHTESGQVPSTCDILVCTIGRSSLLKERMRVVRDLWAAGLRAEILYDSMQSPEEIQDHCKQAGILHMVILNIKDHESDMVRVRSFDKDKVVEKKVSVSDLVECLQQKLLAGKQESSDTGQSNTGKSSGTSGADEPNSNKLKSGPPINVTFIPLDKLSSNNRRRFEAQIMSRLQPVLQGTIAPKTVVEVVAVELQSQLVKTIAATLEFDDEDVFEESMHTLMSKQPKQKKYLSRICETIREVKIDAVVPVSVLFSYKDDYYRLLF</sequence>
<dbReference type="GO" id="GO:0034198">
    <property type="term" value="P:cellular response to amino acid starvation"/>
    <property type="evidence" value="ECO:0000318"/>
    <property type="project" value="GO_Central"/>
</dbReference>
<dbReference type="InterPro" id="IPR011009">
    <property type="entry name" value="Kinase-like_dom_sf"/>
</dbReference>
<feature type="binding site" evidence="11">
    <location>
        <begin position="615"/>
        <end position="623"/>
    </location>
    <ligand>
        <name>ATP</name>
        <dbReference type="ChEBI" id="CHEBI:30616"/>
    </ligand>
</feature>
<dbReference type="SUPFAM" id="SSF52954">
    <property type="entry name" value="Class II aaRS ABD-related"/>
    <property type="match status" value="1"/>
</dbReference>
<keyword evidence="2" id="KW-0723">Serine/threonine-protein kinase</keyword>
<dbReference type="OMA" id="FEDIAWD"/>
<dbReference type="GeneID" id="118420962"/>
<dbReference type="InterPro" id="IPR024435">
    <property type="entry name" value="HisRS-related_dom"/>
</dbReference>
<feature type="region of interest" description="Disordered" evidence="13">
    <location>
        <begin position="188"/>
        <end position="261"/>
    </location>
</feature>
<dbReference type="Gene3D" id="3.30.930.10">
    <property type="entry name" value="Bira Bifunctional Protein, Domain 2"/>
    <property type="match status" value="1"/>
</dbReference>
<dbReference type="PROSITE" id="PS00107">
    <property type="entry name" value="PROTEIN_KINASE_ATP"/>
    <property type="match status" value="1"/>
</dbReference>
<dbReference type="SUPFAM" id="SSF55681">
    <property type="entry name" value="Class II aaRS and biotin synthetases"/>
    <property type="match status" value="1"/>
</dbReference>
<evidence type="ECO:0000256" key="7">
    <source>
        <dbReference type="ARBA" id="ARBA00037982"/>
    </source>
</evidence>
<dbReference type="Pfam" id="PF00069">
    <property type="entry name" value="Pkinase"/>
    <property type="match status" value="3"/>
</dbReference>
<dbReference type="PANTHER" id="PTHR11042:SF136">
    <property type="entry name" value="EIF-2-ALPHA KINASE GCN2"/>
    <property type="match status" value="1"/>
</dbReference>
<dbReference type="InterPro" id="IPR016135">
    <property type="entry name" value="UBQ-conjugating_enzyme/RWD"/>
</dbReference>
<evidence type="ECO:0000256" key="3">
    <source>
        <dbReference type="ARBA" id="ARBA00022679"/>
    </source>
</evidence>
<dbReference type="EC" id="2.7.11.1" evidence="1"/>
<dbReference type="PIRSF" id="PIRSF000660">
    <property type="entry name" value="Ser/Thr_PK_GCN2"/>
    <property type="match status" value="1"/>
</dbReference>
<dbReference type="InterPro" id="IPR045864">
    <property type="entry name" value="aa-tRNA-synth_II/BPL/LPL"/>
</dbReference>
<comment type="catalytic activity">
    <reaction evidence="9">
        <text>L-seryl-[protein] + ATP = O-phospho-L-seryl-[protein] + ADP + H(+)</text>
        <dbReference type="Rhea" id="RHEA:17989"/>
        <dbReference type="Rhea" id="RHEA-COMP:9863"/>
        <dbReference type="Rhea" id="RHEA-COMP:11604"/>
        <dbReference type="ChEBI" id="CHEBI:15378"/>
        <dbReference type="ChEBI" id="CHEBI:29999"/>
        <dbReference type="ChEBI" id="CHEBI:30616"/>
        <dbReference type="ChEBI" id="CHEBI:83421"/>
        <dbReference type="ChEBI" id="CHEBI:456216"/>
        <dbReference type="EC" id="2.7.11.1"/>
    </reaction>
</comment>
<dbReference type="Gene3D" id="1.10.510.10">
    <property type="entry name" value="Transferase(Phosphotransferase) domain 1"/>
    <property type="match status" value="2"/>
</dbReference>
<dbReference type="GO" id="GO:0005524">
    <property type="term" value="F:ATP binding"/>
    <property type="evidence" value="ECO:0007669"/>
    <property type="project" value="UniProtKB-UniRule"/>
</dbReference>
<keyword evidence="16" id="KW-1185">Reference proteome</keyword>
<dbReference type="SMART" id="SM00220">
    <property type="entry name" value="S_TKc"/>
    <property type="match status" value="2"/>
</dbReference>
<dbReference type="Pfam" id="PF13393">
    <property type="entry name" value="tRNA-synt_His"/>
    <property type="match status" value="1"/>
</dbReference>
<comment type="similarity">
    <text evidence="7">Belongs to the protein kinase superfamily. Ser/Thr protein kinase family. GCN2 subfamily.</text>
</comment>
<dbReference type="OrthoDB" id="6778822at2759"/>
<feature type="compositionally biased region" description="Basic and acidic residues" evidence="13">
    <location>
        <begin position="188"/>
        <end position="198"/>
    </location>
</feature>
<feature type="compositionally biased region" description="Acidic residues" evidence="13">
    <location>
        <begin position="751"/>
        <end position="764"/>
    </location>
</feature>
<keyword evidence="4 11" id="KW-0547">Nucleotide-binding</keyword>
<dbReference type="InterPro" id="IPR017441">
    <property type="entry name" value="Protein_kinase_ATP_BS"/>
</dbReference>
<evidence type="ECO:0000259" key="15">
    <source>
        <dbReference type="PROSITE" id="PS50908"/>
    </source>
</evidence>
<evidence type="ECO:0000256" key="11">
    <source>
        <dbReference type="PIRSR" id="PIRSR000660-2"/>
    </source>
</evidence>
<dbReference type="GO" id="GO:0032057">
    <property type="term" value="P:negative regulation of translational initiation in response to stress"/>
    <property type="evidence" value="ECO:0000318"/>
    <property type="project" value="GO_Central"/>
</dbReference>
<dbReference type="Gene3D" id="3.40.50.800">
    <property type="entry name" value="Anticodon-binding domain"/>
    <property type="match status" value="1"/>
</dbReference>
<dbReference type="RefSeq" id="XP_035683960.1">
    <property type="nucleotide sequence ID" value="XM_035828067.1"/>
</dbReference>
<reference evidence="17" key="2">
    <citation type="submission" date="2025-08" db="UniProtKB">
        <authorList>
            <consortium name="RefSeq"/>
        </authorList>
    </citation>
    <scope>IDENTIFICATION</scope>
    <source>
        <strain evidence="17">S238N-H82</strain>
        <tissue evidence="17">Testes</tissue>
    </source>
</reference>
<dbReference type="Gene3D" id="3.30.200.20">
    <property type="entry name" value="Phosphorylase Kinase, domain 1"/>
    <property type="match status" value="1"/>
</dbReference>
<dbReference type="Proteomes" id="UP000001554">
    <property type="component" value="Chromosome 1"/>
</dbReference>
<evidence type="ECO:0000256" key="1">
    <source>
        <dbReference type="ARBA" id="ARBA00012513"/>
    </source>
</evidence>
<evidence type="ECO:0000256" key="9">
    <source>
        <dbReference type="ARBA" id="ARBA00048679"/>
    </source>
</evidence>
<feature type="compositionally biased region" description="Polar residues" evidence="13">
    <location>
        <begin position="691"/>
        <end position="701"/>
    </location>
</feature>
<dbReference type="FunFam" id="3.30.200.20:FF:000722">
    <property type="entry name" value="eIF-2-alpha kinase GCN2"/>
    <property type="match status" value="1"/>
</dbReference>
<dbReference type="Pfam" id="PF12745">
    <property type="entry name" value="HGTP_anticodon2"/>
    <property type="match status" value="1"/>
</dbReference>
<evidence type="ECO:0000256" key="5">
    <source>
        <dbReference type="ARBA" id="ARBA00022777"/>
    </source>
</evidence>
<dbReference type="Pfam" id="PF05773">
    <property type="entry name" value="RWD"/>
    <property type="match status" value="1"/>
</dbReference>
<proteinExistence type="inferred from homology"/>
<dbReference type="SUPFAM" id="SSF56112">
    <property type="entry name" value="Protein kinase-like (PK-like)"/>
    <property type="match status" value="2"/>
</dbReference>
<keyword evidence="6 11" id="KW-0067">ATP-binding</keyword>
<dbReference type="InterPro" id="IPR006575">
    <property type="entry name" value="RWD_dom"/>
</dbReference>
<name>A0A9J7MYY7_BRAFL</name>
<dbReference type="InterPro" id="IPR041715">
    <property type="entry name" value="HisRS-like_core"/>
</dbReference>
<evidence type="ECO:0000256" key="13">
    <source>
        <dbReference type="SAM" id="MobiDB-lite"/>
    </source>
</evidence>
<dbReference type="CDD" id="cd23823">
    <property type="entry name" value="RWD_GCN2"/>
    <property type="match status" value="1"/>
</dbReference>
<dbReference type="GO" id="GO:0005634">
    <property type="term" value="C:nucleus"/>
    <property type="evidence" value="ECO:0000318"/>
    <property type="project" value="GO_Central"/>
</dbReference>
<dbReference type="GO" id="GO:0005829">
    <property type="term" value="C:cytosol"/>
    <property type="evidence" value="ECO:0000318"/>
    <property type="project" value="GO_Central"/>
</dbReference>
<gene>
    <name evidence="17" type="primary">LOC118420962</name>
</gene>
<dbReference type="InterPro" id="IPR050339">
    <property type="entry name" value="CC_SR_Kinase"/>
</dbReference>
<dbReference type="PROSITE" id="PS50908">
    <property type="entry name" value="RWD"/>
    <property type="match status" value="1"/>
</dbReference>
<dbReference type="InterPro" id="IPR000719">
    <property type="entry name" value="Prot_kinase_dom"/>
</dbReference>
<dbReference type="SUPFAM" id="SSF54495">
    <property type="entry name" value="UBC-like"/>
    <property type="match status" value="1"/>
</dbReference>
<dbReference type="InterPro" id="IPR036621">
    <property type="entry name" value="Anticodon-bd_dom_sf"/>
</dbReference>
<feature type="domain" description="RWD" evidence="15">
    <location>
        <begin position="14"/>
        <end position="128"/>
    </location>
</feature>
<dbReference type="SMART" id="SM00591">
    <property type="entry name" value="RWD"/>
    <property type="match status" value="1"/>
</dbReference>
<dbReference type="GO" id="GO:0004694">
    <property type="term" value="F:eukaryotic translation initiation factor 2alpha kinase activity"/>
    <property type="evidence" value="ECO:0000318"/>
    <property type="project" value="GO_Central"/>
</dbReference>
<accession>A0A9J7MYY7</accession>
<evidence type="ECO:0000256" key="8">
    <source>
        <dbReference type="ARBA" id="ARBA00047899"/>
    </source>
</evidence>
<evidence type="ECO:0000313" key="17">
    <source>
        <dbReference type="RefSeq" id="XP_035683960.1"/>
    </source>
</evidence>
<feature type="compositionally biased region" description="Polar residues" evidence="13">
    <location>
        <begin position="204"/>
        <end position="232"/>
    </location>
</feature>
<dbReference type="InterPro" id="IPR016255">
    <property type="entry name" value="Gcn2"/>
</dbReference>
<dbReference type="Gene3D" id="3.10.110.10">
    <property type="entry name" value="Ubiquitin Conjugating Enzyme"/>
    <property type="match status" value="1"/>
</dbReference>
<feature type="region of interest" description="Disordered" evidence="13">
    <location>
        <begin position="567"/>
        <end position="598"/>
    </location>
</feature>
<evidence type="ECO:0000256" key="2">
    <source>
        <dbReference type="ARBA" id="ARBA00022527"/>
    </source>
</evidence>
<dbReference type="PANTHER" id="PTHR11042">
    <property type="entry name" value="EUKARYOTIC TRANSLATION INITIATION FACTOR 2-ALPHA KINASE EIF2-ALPHA KINASE -RELATED"/>
    <property type="match status" value="1"/>
</dbReference>
<feature type="region of interest" description="Disordered" evidence="13">
    <location>
        <begin position="683"/>
        <end position="706"/>
    </location>
</feature>
<feature type="region of interest" description="Disordered" evidence="13">
    <location>
        <begin position="727"/>
        <end position="784"/>
    </location>
</feature>
<dbReference type="CDD" id="cd14046">
    <property type="entry name" value="STKc_EIF2AK4_GCN2_rpt2"/>
    <property type="match status" value="1"/>
</dbReference>
<organism evidence="16 17">
    <name type="scientific">Branchiostoma floridae</name>
    <name type="common">Florida lancelet</name>
    <name type="synonym">Amphioxus</name>
    <dbReference type="NCBI Taxonomy" id="7739"/>
    <lineage>
        <taxon>Eukaryota</taxon>
        <taxon>Metazoa</taxon>
        <taxon>Chordata</taxon>
        <taxon>Cephalochordata</taxon>
        <taxon>Leptocardii</taxon>
        <taxon>Amphioxiformes</taxon>
        <taxon>Branchiostomatidae</taxon>
        <taxon>Branchiostoma</taxon>
    </lineage>
</organism>
<keyword evidence="5" id="KW-0418">Kinase</keyword>
<dbReference type="GO" id="GO:0000077">
    <property type="term" value="P:DNA damage checkpoint signaling"/>
    <property type="evidence" value="ECO:0007669"/>
    <property type="project" value="InterPro"/>
</dbReference>
<reference evidence="16" key="1">
    <citation type="journal article" date="2020" name="Nat. Ecol. Evol.">
        <title>Deeply conserved synteny resolves early events in vertebrate evolution.</title>
        <authorList>
            <person name="Simakov O."/>
            <person name="Marletaz F."/>
            <person name="Yue J.X."/>
            <person name="O'Connell B."/>
            <person name="Jenkins J."/>
            <person name="Brandt A."/>
            <person name="Calef R."/>
            <person name="Tung C.H."/>
            <person name="Huang T.K."/>
            <person name="Schmutz J."/>
            <person name="Satoh N."/>
            <person name="Yu J.K."/>
            <person name="Putnam N.H."/>
            <person name="Green R.E."/>
            <person name="Rokhsar D.S."/>
        </authorList>
    </citation>
    <scope>NUCLEOTIDE SEQUENCE [LARGE SCALE GENOMIC DNA]</scope>
    <source>
        <strain evidence="16">S238N-H82</strain>
    </source>
</reference>
<evidence type="ECO:0000313" key="16">
    <source>
        <dbReference type="Proteomes" id="UP000001554"/>
    </source>
</evidence>
<evidence type="ECO:0000256" key="10">
    <source>
        <dbReference type="PIRSR" id="PIRSR000660-1"/>
    </source>
</evidence>
<protein>
    <recommendedName>
        <fullName evidence="1">non-specific serine/threonine protein kinase</fullName>
        <ecNumber evidence="1">2.7.11.1</ecNumber>
    </recommendedName>
</protein>
<feature type="region of interest" description="Disordered" evidence="13">
    <location>
        <begin position="1567"/>
        <end position="1601"/>
    </location>
</feature>
<feature type="compositionally biased region" description="Polar residues" evidence="13">
    <location>
        <begin position="1571"/>
        <end position="1595"/>
    </location>
</feature>
<dbReference type="InterPro" id="IPR008271">
    <property type="entry name" value="Ser/Thr_kinase_AS"/>
</dbReference>
<evidence type="ECO:0000259" key="14">
    <source>
        <dbReference type="PROSITE" id="PS50011"/>
    </source>
</evidence>
<evidence type="ECO:0000256" key="12">
    <source>
        <dbReference type="PROSITE-ProRule" id="PRU10141"/>
    </source>
</evidence>
<evidence type="ECO:0000256" key="6">
    <source>
        <dbReference type="ARBA" id="ARBA00022840"/>
    </source>
</evidence>